<feature type="domain" description="ABC transporter" evidence="1">
    <location>
        <begin position="2"/>
        <end position="225"/>
    </location>
</feature>
<dbReference type="InterPro" id="IPR003439">
    <property type="entry name" value="ABC_transporter-like_ATP-bd"/>
</dbReference>
<dbReference type="InterPro" id="IPR027417">
    <property type="entry name" value="P-loop_NTPase"/>
</dbReference>
<keyword evidence="4" id="KW-1185">Reference proteome</keyword>
<evidence type="ECO:0000259" key="1">
    <source>
        <dbReference type="PROSITE" id="PS50893"/>
    </source>
</evidence>
<accession>A0A1V4ITF7</accession>
<dbReference type="InterPro" id="IPR012046">
    <property type="entry name" value="LytTR_ABC"/>
</dbReference>
<dbReference type="SUPFAM" id="SSF52540">
    <property type="entry name" value="P-loop containing nucleoside triphosphate hydrolases"/>
    <property type="match status" value="1"/>
</dbReference>
<evidence type="ECO:0000313" key="3">
    <source>
        <dbReference type="EMBL" id="OPJ63085.1"/>
    </source>
</evidence>
<dbReference type="GO" id="GO:0005524">
    <property type="term" value="F:ATP binding"/>
    <property type="evidence" value="ECO:0007669"/>
    <property type="project" value="InterPro"/>
</dbReference>
<dbReference type="PIRSF" id="PIRSF036612">
    <property type="entry name" value="ABC_ATP_LytTR"/>
    <property type="match status" value="1"/>
</dbReference>
<dbReference type="SMART" id="SM00850">
    <property type="entry name" value="LytTR"/>
    <property type="match status" value="1"/>
</dbReference>
<dbReference type="GO" id="GO:0016887">
    <property type="term" value="F:ATP hydrolysis activity"/>
    <property type="evidence" value="ECO:0007669"/>
    <property type="project" value="InterPro"/>
</dbReference>
<protein>
    <submittedName>
        <fullName evidence="3">Transcriptional regulatory protein YpdB</fullName>
    </submittedName>
</protein>
<organism evidence="3 4">
    <name type="scientific">Clostridium oryzae</name>
    <dbReference type="NCBI Taxonomy" id="1450648"/>
    <lineage>
        <taxon>Bacteria</taxon>
        <taxon>Bacillati</taxon>
        <taxon>Bacillota</taxon>
        <taxon>Clostridia</taxon>
        <taxon>Eubacteriales</taxon>
        <taxon>Clostridiaceae</taxon>
        <taxon>Clostridium</taxon>
    </lineage>
</organism>
<dbReference type="GO" id="GO:0003677">
    <property type="term" value="F:DNA binding"/>
    <property type="evidence" value="ECO:0007669"/>
    <property type="project" value="InterPro"/>
</dbReference>
<sequence length="338" mass="39292">MLEIKDLYKKQDYILLKNVNLNVAKGESVSIECSDEISKLLINLIVGRELPERGQINIDGKNNVDYAKKHFNNIGIVLKDDGLYERLTVKQYLKSYSQIIMKNTNYLEVMMKMSLMDIGDVSIKKLNQYQRRRVSFAREYLKQPKFLILQEPILNMDKESIRIILENIQELCDNGCTVLSTSISFKDIMLLSKDCYILDEYGIKKAQNEPDILEEDAKNVEEEMPVYKIEKIPAKIDERILLFDPIEIDYVESEQGVSNLSIRGEKFPCGLSLTELESRLIHLGFFRCHRSYLVNLQRIREVVTWTRNSFSLSLNDKVNSSIPLSKSRVTELKEIFKI</sequence>
<evidence type="ECO:0000259" key="2">
    <source>
        <dbReference type="PROSITE" id="PS50930"/>
    </source>
</evidence>
<dbReference type="PROSITE" id="PS50930">
    <property type="entry name" value="HTH_LYTTR"/>
    <property type="match status" value="1"/>
</dbReference>
<dbReference type="PANTHER" id="PTHR43038:SF3">
    <property type="entry name" value="ABC TRANSPORTER G FAMILY MEMBER 20 ISOFORM X1"/>
    <property type="match status" value="1"/>
</dbReference>
<dbReference type="PANTHER" id="PTHR43038">
    <property type="entry name" value="ATP-BINDING CASSETTE, SUB-FAMILY H, MEMBER 1"/>
    <property type="match status" value="1"/>
</dbReference>
<name>A0A1V4ITF7_9CLOT</name>
<comment type="caution">
    <text evidence="3">The sequence shown here is derived from an EMBL/GenBank/DDBJ whole genome shotgun (WGS) entry which is preliminary data.</text>
</comment>
<dbReference type="OrthoDB" id="9809318at2"/>
<proteinExistence type="predicted"/>
<dbReference type="Pfam" id="PF04397">
    <property type="entry name" value="LytTR"/>
    <property type="match status" value="1"/>
</dbReference>
<dbReference type="PROSITE" id="PS50893">
    <property type="entry name" value="ABC_TRANSPORTER_2"/>
    <property type="match status" value="1"/>
</dbReference>
<dbReference type="Gene3D" id="2.40.50.1020">
    <property type="entry name" value="LytTr DNA-binding domain"/>
    <property type="match status" value="1"/>
</dbReference>
<dbReference type="Proteomes" id="UP000190080">
    <property type="component" value="Unassembled WGS sequence"/>
</dbReference>
<evidence type="ECO:0000313" key="4">
    <source>
        <dbReference type="Proteomes" id="UP000190080"/>
    </source>
</evidence>
<dbReference type="STRING" id="1450648.CLORY_14510"/>
<dbReference type="EMBL" id="MZGV01000011">
    <property type="protein sequence ID" value="OPJ63085.1"/>
    <property type="molecule type" value="Genomic_DNA"/>
</dbReference>
<reference evidence="3 4" key="1">
    <citation type="submission" date="2017-03" db="EMBL/GenBank/DDBJ databases">
        <title>Genome sequence of Clostridium oryzae DSM 28571.</title>
        <authorList>
            <person name="Poehlein A."/>
            <person name="Daniel R."/>
        </authorList>
    </citation>
    <scope>NUCLEOTIDE SEQUENCE [LARGE SCALE GENOMIC DNA]</scope>
    <source>
        <strain evidence="3 4">DSM 28571</strain>
    </source>
</reference>
<dbReference type="InterPro" id="IPR007492">
    <property type="entry name" value="LytTR_DNA-bd_dom"/>
</dbReference>
<gene>
    <name evidence="3" type="primary">ypdB_3</name>
    <name evidence="3" type="ORF">CLORY_14510</name>
</gene>
<feature type="domain" description="HTH LytTR-type" evidence="2">
    <location>
        <begin position="232"/>
        <end position="338"/>
    </location>
</feature>
<dbReference type="AlphaFoldDB" id="A0A1V4ITF7"/>
<dbReference type="Pfam" id="PF00005">
    <property type="entry name" value="ABC_tran"/>
    <property type="match status" value="1"/>
</dbReference>
<dbReference type="RefSeq" id="WP_079422861.1">
    <property type="nucleotide sequence ID" value="NZ_MZGV01000011.1"/>
</dbReference>
<dbReference type="Gene3D" id="3.40.50.300">
    <property type="entry name" value="P-loop containing nucleotide triphosphate hydrolases"/>
    <property type="match status" value="1"/>
</dbReference>